<reference evidence="1 2" key="1">
    <citation type="journal article" date="2019" name="Sci. Rep.">
        <title>Orb-weaving spider Araneus ventricosus genome elucidates the spidroin gene catalogue.</title>
        <authorList>
            <person name="Kono N."/>
            <person name="Nakamura H."/>
            <person name="Ohtoshi R."/>
            <person name="Moran D.A.P."/>
            <person name="Shinohara A."/>
            <person name="Yoshida Y."/>
            <person name="Fujiwara M."/>
            <person name="Mori M."/>
            <person name="Tomita M."/>
            <person name="Arakawa K."/>
        </authorList>
    </citation>
    <scope>NUCLEOTIDE SEQUENCE [LARGE SCALE GENOMIC DNA]</scope>
</reference>
<evidence type="ECO:0000313" key="1">
    <source>
        <dbReference type="EMBL" id="GBN35362.1"/>
    </source>
</evidence>
<protein>
    <submittedName>
        <fullName evidence="1">Uncharacterized protein</fullName>
    </submittedName>
</protein>
<accession>A0A4Y2N8X7</accession>
<dbReference type="EMBL" id="BGPR01008686">
    <property type="protein sequence ID" value="GBN35362.1"/>
    <property type="molecule type" value="Genomic_DNA"/>
</dbReference>
<organism evidence="1 2">
    <name type="scientific">Araneus ventricosus</name>
    <name type="common">Orbweaver spider</name>
    <name type="synonym">Epeira ventricosa</name>
    <dbReference type="NCBI Taxonomy" id="182803"/>
    <lineage>
        <taxon>Eukaryota</taxon>
        <taxon>Metazoa</taxon>
        <taxon>Ecdysozoa</taxon>
        <taxon>Arthropoda</taxon>
        <taxon>Chelicerata</taxon>
        <taxon>Arachnida</taxon>
        <taxon>Araneae</taxon>
        <taxon>Araneomorphae</taxon>
        <taxon>Entelegynae</taxon>
        <taxon>Araneoidea</taxon>
        <taxon>Araneidae</taxon>
        <taxon>Araneus</taxon>
    </lineage>
</organism>
<proteinExistence type="predicted"/>
<sequence>MFWKRILLLSGSISSSDPKHHSTKCYEAVFFLSGSNFQPLIRNIERKCFEADSSSCLVQFPTSDPRNIEHENVRAILLLVWSNFQPLIRNIEHENVLGLSLLLVWSDFQP</sequence>
<comment type="caution">
    <text evidence="1">The sequence shown here is derived from an EMBL/GenBank/DDBJ whole genome shotgun (WGS) entry which is preliminary data.</text>
</comment>
<dbReference type="AlphaFoldDB" id="A0A4Y2N8X7"/>
<name>A0A4Y2N8X7_ARAVE</name>
<evidence type="ECO:0000313" key="2">
    <source>
        <dbReference type="Proteomes" id="UP000499080"/>
    </source>
</evidence>
<dbReference type="Proteomes" id="UP000499080">
    <property type="component" value="Unassembled WGS sequence"/>
</dbReference>
<keyword evidence="2" id="KW-1185">Reference proteome</keyword>
<gene>
    <name evidence="1" type="ORF">AVEN_225760_1</name>
</gene>